<dbReference type="Gene3D" id="4.10.60.10">
    <property type="entry name" value="Zinc finger, CCHC-type"/>
    <property type="match status" value="1"/>
</dbReference>
<dbReference type="AlphaFoldDB" id="A0AA38I301"/>
<accession>A0AA38I301</accession>
<reference evidence="1" key="1">
    <citation type="journal article" date="2023" name="G3 (Bethesda)">
        <title>Whole genome assemblies of Zophobas morio and Tenebrio molitor.</title>
        <authorList>
            <person name="Kaur S."/>
            <person name="Stinson S.A."/>
            <person name="diCenzo G.C."/>
        </authorList>
    </citation>
    <scope>NUCLEOTIDE SEQUENCE</scope>
    <source>
        <strain evidence="1">QUZm001</strain>
    </source>
</reference>
<organism evidence="1 2">
    <name type="scientific">Zophobas morio</name>
    <dbReference type="NCBI Taxonomy" id="2755281"/>
    <lineage>
        <taxon>Eukaryota</taxon>
        <taxon>Metazoa</taxon>
        <taxon>Ecdysozoa</taxon>
        <taxon>Arthropoda</taxon>
        <taxon>Hexapoda</taxon>
        <taxon>Insecta</taxon>
        <taxon>Pterygota</taxon>
        <taxon>Neoptera</taxon>
        <taxon>Endopterygota</taxon>
        <taxon>Coleoptera</taxon>
        <taxon>Polyphaga</taxon>
        <taxon>Cucujiformia</taxon>
        <taxon>Tenebrionidae</taxon>
        <taxon>Zophobas</taxon>
    </lineage>
</organism>
<dbReference type="Proteomes" id="UP001168821">
    <property type="component" value="Unassembled WGS sequence"/>
</dbReference>
<sequence>MASRRFVKNLGKINFNNDDNSKVRLDRLLSFLRKEVESEERVALTVSGFGEKFLRKDSPKDVLTATSLLRCLFCYETHYNSECPEAKKKSLTELKKILSEKGRCHACLKFGHIAKYSCRTKLSVL</sequence>
<keyword evidence="2" id="KW-1185">Reference proteome</keyword>
<comment type="caution">
    <text evidence="1">The sequence shown here is derived from an EMBL/GenBank/DDBJ whole genome shotgun (WGS) entry which is preliminary data.</text>
</comment>
<evidence type="ECO:0000313" key="1">
    <source>
        <dbReference type="EMBL" id="KAJ3648049.1"/>
    </source>
</evidence>
<dbReference type="EMBL" id="JALNTZ010000006">
    <property type="protein sequence ID" value="KAJ3648049.1"/>
    <property type="molecule type" value="Genomic_DNA"/>
</dbReference>
<evidence type="ECO:0000313" key="2">
    <source>
        <dbReference type="Proteomes" id="UP001168821"/>
    </source>
</evidence>
<name>A0AA38I301_9CUCU</name>
<proteinExistence type="predicted"/>
<protein>
    <submittedName>
        <fullName evidence="1">Uncharacterized protein</fullName>
    </submittedName>
</protein>
<gene>
    <name evidence="1" type="ORF">Zmor_019885</name>
</gene>